<protein>
    <submittedName>
        <fullName evidence="1">Uncharacterized protein</fullName>
    </submittedName>
</protein>
<dbReference type="InterPro" id="IPR036410">
    <property type="entry name" value="HSP_DnaJ_Cys-rich_dom_sf"/>
</dbReference>
<reference evidence="1" key="1">
    <citation type="journal article" date="2015" name="Nature">
        <title>Complex archaea that bridge the gap between prokaryotes and eukaryotes.</title>
        <authorList>
            <person name="Spang A."/>
            <person name="Saw J.H."/>
            <person name="Jorgensen S.L."/>
            <person name="Zaremba-Niedzwiedzka K."/>
            <person name="Martijn J."/>
            <person name="Lind A.E."/>
            <person name="van Eijk R."/>
            <person name="Schleper C."/>
            <person name="Guy L."/>
            <person name="Ettema T.J."/>
        </authorList>
    </citation>
    <scope>NUCLEOTIDE SEQUENCE</scope>
</reference>
<sequence>MKIEFDQECSSCSGTGLYSGIGEDKSTAIVCHHCKGTGKSHFEHHYNEFTGRKPKHGIKRVYQSNPGIGIGENEKYSLEDFGGISHSDWDADKGFPQGSEMRIFTCPAWWYQGVNYELKPNWDECRLGGTFSSCNEFGRKHECWRKWDKENNK</sequence>
<accession>A0A0F9IGM9</accession>
<dbReference type="EMBL" id="LAZR01012471">
    <property type="protein sequence ID" value="KKM26652.1"/>
    <property type="molecule type" value="Genomic_DNA"/>
</dbReference>
<organism evidence="1">
    <name type="scientific">marine sediment metagenome</name>
    <dbReference type="NCBI Taxonomy" id="412755"/>
    <lineage>
        <taxon>unclassified sequences</taxon>
        <taxon>metagenomes</taxon>
        <taxon>ecological metagenomes</taxon>
    </lineage>
</organism>
<dbReference type="SUPFAM" id="SSF57938">
    <property type="entry name" value="DnaJ/Hsp40 cysteine-rich domain"/>
    <property type="match status" value="1"/>
</dbReference>
<proteinExistence type="predicted"/>
<name>A0A0F9IGM9_9ZZZZ</name>
<comment type="caution">
    <text evidence="1">The sequence shown here is derived from an EMBL/GenBank/DDBJ whole genome shotgun (WGS) entry which is preliminary data.</text>
</comment>
<dbReference type="Gene3D" id="6.20.20.10">
    <property type="match status" value="1"/>
</dbReference>
<dbReference type="AlphaFoldDB" id="A0A0F9IGM9"/>
<evidence type="ECO:0000313" key="1">
    <source>
        <dbReference type="EMBL" id="KKM26652.1"/>
    </source>
</evidence>
<gene>
    <name evidence="1" type="ORF">LCGC14_1582600</name>
</gene>